<evidence type="ECO:0000256" key="2">
    <source>
        <dbReference type="ARBA" id="ARBA00023015"/>
    </source>
</evidence>
<dbReference type="VEuPathDB" id="FungiDB:PV07_12526"/>
<dbReference type="InterPro" id="IPR036864">
    <property type="entry name" value="Zn2-C6_fun-type_DNA-bd_sf"/>
</dbReference>
<feature type="region of interest" description="Disordered" evidence="6">
    <location>
        <begin position="691"/>
        <end position="769"/>
    </location>
</feature>
<dbReference type="InterPro" id="IPR007219">
    <property type="entry name" value="XnlR_reg_dom"/>
</dbReference>
<keyword evidence="2" id="KW-0805">Transcription regulation</keyword>
<evidence type="ECO:0000313" key="8">
    <source>
        <dbReference type="EMBL" id="KIW22110.1"/>
    </source>
</evidence>
<sequence>MWSGPNEPEPTEWAGGRGTSSNRVASACQRCRRLKHKCDIQRPCTLCARAGASCVPGDAASWKVYLGRVTKPLPSASPNARKQQPLPSPSPFSGDYHTSRDSHVASTEGVTISGGSVPRHESPIPDSAFNEATWNSSSTVVLVEEAFHYHDSDTPSPLEISAYSTGIWKHDENLPSRPTKALWQRNPSPGFSSPTARELLKLLPQREPATILLNTYFDRVHWFMLLFHQQDFRAKFAQLYDHLYVQRAPAAISDFTGFLSTLLATFAIAIQHAGEYRKSLLLQAGLDPNALQEKILATLNFRLIEILSLGSLEAVQTCVLLGSYHLYHGRPDLAWPICGCGLRIAQALNLHRKMRLLNSSADIPAVPAYRLNEARKRVWWAVYEIETVCSMLYGYPLSISDSDCDVEWLDYSTRQPLNNPPSDTQLSGEATLLSYKYLMSKLSMIIRVVLTDLYGSHRNLPAKVASSATRNARLHQLVQKVAELDQKLCSWYESVPCKLKLDDLPSSPSAQWYVEEIEKTLGASGERFESYIFGLQALALKLAFENTRILIHRPLLSYKMITPSNTSEWPSNPPQTLQITDPFQSSIETCRDAALRTAEVGKLPVFTYASTTFAAAFFGMHLFTAGVTLCVMTSLEPLSLRAYETKMGVRSLMTMQVSLKESSILAAQGLDLLKKLTKVVLRKETEEMFEFTAPAPGRDFPVPHPSNDEPPPQLTEAPRQHRDDTQSIDSQSHNARQTRLAPARDESTGSFQHTTQQPDNHTFEQGNIDFDENTTVARTLLDLENVMFNFPASRNSPLDQSGMCDDNFPFTNDFIEQDQSWIWGFDYFQNDDG</sequence>
<dbReference type="GeneID" id="27351720"/>
<dbReference type="Proteomes" id="UP000054466">
    <property type="component" value="Unassembled WGS sequence"/>
</dbReference>
<feature type="region of interest" description="Disordered" evidence="6">
    <location>
        <begin position="73"/>
        <end position="129"/>
    </location>
</feature>
<feature type="compositionally biased region" description="Polar residues" evidence="6">
    <location>
        <begin position="748"/>
        <end position="765"/>
    </location>
</feature>
<organism evidence="8 9">
    <name type="scientific">Cladophialophora immunda</name>
    <dbReference type="NCBI Taxonomy" id="569365"/>
    <lineage>
        <taxon>Eukaryota</taxon>
        <taxon>Fungi</taxon>
        <taxon>Dikarya</taxon>
        <taxon>Ascomycota</taxon>
        <taxon>Pezizomycotina</taxon>
        <taxon>Eurotiomycetes</taxon>
        <taxon>Chaetothyriomycetidae</taxon>
        <taxon>Chaetothyriales</taxon>
        <taxon>Herpotrichiellaceae</taxon>
        <taxon>Cladophialophora</taxon>
    </lineage>
</organism>
<dbReference type="GO" id="GO:0008270">
    <property type="term" value="F:zinc ion binding"/>
    <property type="evidence" value="ECO:0007669"/>
    <property type="project" value="InterPro"/>
</dbReference>
<dbReference type="Pfam" id="PF04082">
    <property type="entry name" value="Fungal_trans"/>
    <property type="match status" value="1"/>
</dbReference>
<dbReference type="Pfam" id="PF00172">
    <property type="entry name" value="Zn_clus"/>
    <property type="match status" value="1"/>
</dbReference>
<name>A0A0D2BUN0_9EURO</name>
<dbReference type="SUPFAM" id="SSF57701">
    <property type="entry name" value="Zn2/Cys6 DNA-binding domain"/>
    <property type="match status" value="1"/>
</dbReference>
<evidence type="ECO:0000313" key="9">
    <source>
        <dbReference type="Proteomes" id="UP000054466"/>
    </source>
</evidence>
<feature type="compositionally biased region" description="Polar residues" evidence="6">
    <location>
        <begin position="727"/>
        <end position="737"/>
    </location>
</feature>
<dbReference type="GO" id="GO:0006351">
    <property type="term" value="P:DNA-templated transcription"/>
    <property type="evidence" value="ECO:0007669"/>
    <property type="project" value="InterPro"/>
</dbReference>
<dbReference type="PROSITE" id="PS50048">
    <property type="entry name" value="ZN2_CY6_FUNGAL_2"/>
    <property type="match status" value="1"/>
</dbReference>
<protein>
    <recommendedName>
        <fullName evidence="7">Zn(2)-C6 fungal-type domain-containing protein</fullName>
    </recommendedName>
</protein>
<keyword evidence="5" id="KW-0539">Nucleus</keyword>
<evidence type="ECO:0000259" key="7">
    <source>
        <dbReference type="PROSITE" id="PS50048"/>
    </source>
</evidence>
<dbReference type="SMART" id="SM00066">
    <property type="entry name" value="GAL4"/>
    <property type="match status" value="1"/>
</dbReference>
<feature type="domain" description="Zn(2)-C6 fungal-type" evidence="7">
    <location>
        <begin position="27"/>
        <end position="55"/>
    </location>
</feature>
<dbReference type="RefSeq" id="XP_016242326.1">
    <property type="nucleotide sequence ID" value="XM_016400058.1"/>
</dbReference>
<accession>A0A0D2BUN0</accession>
<dbReference type="InterPro" id="IPR001138">
    <property type="entry name" value="Zn2Cys6_DnaBD"/>
</dbReference>
<dbReference type="InterPro" id="IPR050987">
    <property type="entry name" value="AtrR-like"/>
</dbReference>
<keyword evidence="3" id="KW-0238">DNA-binding</keyword>
<dbReference type="AlphaFoldDB" id="A0A0D2BUN0"/>
<dbReference type="CDD" id="cd00067">
    <property type="entry name" value="GAL4"/>
    <property type="match status" value="1"/>
</dbReference>
<feature type="region of interest" description="Disordered" evidence="6">
    <location>
        <begin position="1"/>
        <end position="21"/>
    </location>
</feature>
<dbReference type="PROSITE" id="PS00463">
    <property type="entry name" value="ZN2_CY6_FUNGAL_1"/>
    <property type="match status" value="1"/>
</dbReference>
<feature type="compositionally biased region" description="Pro residues" evidence="6">
    <location>
        <begin position="702"/>
        <end position="713"/>
    </location>
</feature>
<keyword evidence="9" id="KW-1185">Reference proteome</keyword>
<evidence type="ECO:0000256" key="6">
    <source>
        <dbReference type="SAM" id="MobiDB-lite"/>
    </source>
</evidence>
<evidence type="ECO:0000256" key="3">
    <source>
        <dbReference type="ARBA" id="ARBA00023125"/>
    </source>
</evidence>
<dbReference type="GO" id="GO:0000981">
    <property type="term" value="F:DNA-binding transcription factor activity, RNA polymerase II-specific"/>
    <property type="evidence" value="ECO:0007669"/>
    <property type="project" value="InterPro"/>
</dbReference>
<dbReference type="GO" id="GO:0003677">
    <property type="term" value="F:DNA binding"/>
    <property type="evidence" value="ECO:0007669"/>
    <property type="project" value="UniProtKB-KW"/>
</dbReference>
<dbReference type="EMBL" id="KN847049">
    <property type="protein sequence ID" value="KIW22110.1"/>
    <property type="molecule type" value="Genomic_DNA"/>
</dbReference>
<dbReference type="PANTHER" id="PTHR46910:SF17">
    <property type="entry name" value="SCFA-RELATED"/>
    <property type="match status" value="1"/>
</dbReference>
<dbReference type="OrthoDB" id="3266505at2759"/>
<keyword evidence="4" id="KW-0804">Transcription</keyword>
<evidence type="ECO:0000256" key="5">
    <source>
        <dbReference type="ARBA" id="ARBA00023242"/>
    </source>
</evidence>
<dbReference type="PANTHER" id="PTHR46910">
    <property type="entry name" value="TRANSCRIPTION FACTOR PDR1"/>
    <property type="match status" value="1"/>
</dbReference>
<evidence type="ECO:0000256" key="1">
    <source>
        <dbReference type="ARBA" id="ARBA00022723"/>
    </source>
</evidence>
<keyword evidence="1" id="KW-0479">Metal-binding</keyword>
<reference evidence="8 9" key="1">
    <citation type="submission" date="2015-01" db="EMBL/GenBank/DDBJ databases">
        <title>The Genome Sequence of Cladophialophora immunda CBS83496.</title>
        <authorList>
            <consortium name="The Broad Institute Genomics Platform"/>
            <person name="Cuomo C."/>
            <person name="de Hoog S."/>
            <person name="Gorbushina A."/>
            <person name="Stielow B."/>
            <person name="Teixiera M."/>
            <person name="Abouelleil A."/>
            <person name="Chapman S.B."/>
            <person name="Priest M."/>
            <person name="Young S.K."/>
            <person name="Wortman J."/>
            <person name="Nusbaum C."/>
            <person name="Birren B."/>
        </authorList>
    </citation>
    <scope>NUCLEOTIDE SEQUENCE [LARGE SCALE GENOMIC DNA]</scope>
    <source>
        <strain evidence="8 9">CBS 83496</strain>
    </source>
</reference>
<evidence type="ECO:0000256" key="4">
    <source>
        <dbReference type="ARBA" id="ARBA00023163"/>
    </source>
</evidence>
<dbReference type="SMART" id="SM00906">
    <property type="entry name" value="Fungal_trans"/>
    <property type="match status" value="1"/>
</dbReference>
<proteinExistence type="predicted"/>
<dbReference type="Gene3D" id="4.10.240.10">
    <property type="entry name" value="Zn(2)-C6 fungal-type DNA-binding domain"/>
    <property type="match status" value="1"/>
</dbReference>
<feature type="compositionally biased region" description="Polar residues" evidence="6">
    <location>
        <begin position="104"/>
        <end position="114"/>
    </location>
</feature>
<dbReference type="HOGENOM" id="CLU_005767_1_0_1"/>
<dbReference type="CDD" id="cd12148">
    <property type="entry name" value="fungal_TF_MHR"/>
    <property type="match status" value="1"/>
</dbReference>
<gene>
    <name evidence="8" type="ORF">PV07_12526</name>
</gene>